<sequence length="278" mass="31607">MKSKYKTITMKKTLTIICLLFFCSIIHSQTDTLQVKLDSIIKEANLLYSYEKATWSATDLAYEDERINTNIGAYIVHHSNDSIFVTFADKEYKTQTAQYSYNLNNLRVPAKQDFEPKPLSEKSSKLFEVRNEILRQLNADPAKYGLNFQKDFNPNPVLVSANGSYRLYLIIGTAVPDVIPFGNDYLFNADENGKITDWKIFHKTLIASQVKGPEGQQVISVVHSHLKMTPYISATDICTFRLYGADLFGLEEFAVLSTALNKYFTYNASQNKITVTDL</sequence>
<evidence type="ECO:0000313" key="2">
    <source>
        <dbReference type="EMBL" id="OAD92280.1"/>
    </source>
</evidence>
<reference evidence="2 3" key="1">
    <citation type="submission" date="2016-05" db="EMBL/GenBank/DDBJ databases">
        <title>Genome sequencing of Vitellibacter soesokkakensis RSSK-12.</title>
        <authorList>
            <person name="Thevarajoo S."/>
            <person name="Selvaratnam C."/>
            <person name="Goh K.M."/>
            <person name="Chan K.-G."/>
            <person name="Chong C.S."/>
        </authorList>
    </citation>
    <scope>NUCLEOTIDE SEQUENCE [LARGE SCALE GENOMIC DNA]</scope>
    <source>
        <strain evidence="2 3">RSSK-12</strain>
    </source>
</reference>
<feature type="chain" id="PRO_5008392250" description="FTP domain-containing protein" evidence="1">
    <location>
        <begin position="29"/>
        <end position="278"/>
    </location>
</feature>
<dbReference type="EMBL" id="LXIE01000002">
    <property type="protein sequence ID" value="OAD92280.1"/>
    <property type="molecule type" value="Genomic_DNA"/>
</dbReference>
<proteinExistence type="predicted"/>
<evidence type="ECO:0008006" key="4">
    <source>
        <dbReference type="Google" id="ProtNLM"/>
    </source>
</evidence>
<evidence type="ECO:0000313" key="3">
    <source>
        <dbReference type="Proteomes" id="UP000077552"/>
    </source>
</evidence>
<comment type="caution">
    <text evidence="2">The sequence shown here is derived from an EMBL/GenBank/DDBJ whole genome shotgun (WGS) entry which is preliminary data.</text>
</comment>
<evidence type="ECO:0000256" key="1">
    <source>
        <dbReference type="SAM" id="SignalP"/>
    </source>
</evidence>
<organism evidence="2 3">
    <name type="scientific">Aequorivita soesokkakensis</name>
    <dbReference type="NCBI Taxonomy" id="1385699"/>
    <lineage>
        <taxon>Bacteria</taxon>
        <taxon>Pseudomonadati</taxon>
        <taxon>Bacteroidota</taxon>
        <taxon>Flavobacteriia</taxon>
        <taxon>Flavobacteriales</taxon>
        <taxon>Flavobacteriaceae</taxon>
        <taxon>Aequorivita</taxon>
    </lineage>
</organism>
<keyword evidence="3" id="KW-1185">Reference proteome</keyword>
<name>A0A1A9LGE0_9FLAO</name>
<dbReference type="STRING" id="1385699.A7A78_08560"/>
<dbReference type="Proteomes" id="UP000077552">
    <property type="component" value="Unassembled WGS sequence"/>
</dbReference>
<keyword evidence="1" id="KW-0732">Signal</keyword>
<feature type="signal peptide" evidence="1">
    <location>
        <begin position="1"/>
        <end position="28"/>
    </location>
</feature>
<protein>
    <recommendedName>
        <fullName evidence="4">FTP domain-containing protein</fullName>
    </recommendedName>
</protein>
<gene>
    <name evidence="2" type="ORF">A7A78_08560</name>
</gene>
<accession>A0A1A9LGE0</accession>
<dbReference type="AlphaFoldDB" id="A0A1A9LGE0"/>